<dbReference type="AlphaFoldDB" id="A0A0F9RHE5"/>
<organism evidence="1">
    <name type="scientific">marine sediment metagenome</name>
    <dbReference type="NCBI Taxonomy" id="412755"/>
    <lineage>
        <taxon>unclassified sequences</taxon>
        <taxon>metagenomes</taxon>
        <taxon>ecological metagenomes</taxon>
    </lineage>
</organism>
<accession>A0A0F9RHE5</accession>
<protein>
    <submittedName>
        <fullName evidence="1">Uncharacterized protein</fullName>
    </submittedName>
</protein>
<sequence>MLDKKVEAAVNVVDKICSEFHGTRQDHQMIQEAIQIIVAALEPPENKKAKKKRKSI</sequence>
<name>A0A0F9RHE5_9ZZZZ</name>
<reference evidence="1" key="1">
    <citation type="journal article" date="2015" name="Nature">
        <title>Complex archaea that bridge the gap between prokaryotes and eukaryotes.</title>
        <authorList>
            <person name="Spang A."/>
            <person name="Saw J.H."/>
            <person name="Jorgensen S.L."/>
            <person name="Zaremba-Niedzwiedzka K."/>
            <person name="Martijn J."/>
            <person name="Lind A.E."/>
            <person name="van Eijk R."/>
            <person name="Schleper C."/>
            <person name="Guy L."/>
            <person name="Ettema T.J."/>
        </authorList>
    </citation>
    <scope>NUCLEOTIDE SEQUENCE</scope>
</reference>
<dbReference type="EMBL" id="LAZR01000936">
    <property type="protein sequence ID" value="KKN54239.1"/>
    <property type="molecule type" value="Genomic_DNA"/>
</dbReference>
<comment type="caution">
    <text evidence="1">The sequence shown here is derived from an EMBL/GenBank/DDBJ whole genome shotgun (WGS) entry which is preliminary data.</text>
</comment>
<evidence type="ECO:0000313" key="1">
    <source>
        <dbReference type="EMBL" id="KKN54239.1"/>
    </source>
</evidence>
<gene>
    <name evidence="1" type="ORF">LCGC14_0594210</name>
</gene>
<proteinExistence type="predicted"/>